<gene>
    <name evidence="1" type="ORF">ACFSQ6_07550</name>
</gene>
<sequence length="57" mass="6461">MNSKIRRAYVAPTLNIFIVELENSIAAGSAQVVVQSPTQDVDHLWESNVADDRELYW</sequence>
<name>A0ABW5UBS2_9SPHI</name>
<keyword evidence="2" id="KW-1185">Reference proteome</keyword>
<evidence type="ECO:0000313" key="2">
    <source>
        <dbReference type="Proteomes" id="UP001597418"/>
    </source>
</evidence>
<reference evidence="2" key="1">
    <citation type="journal article" date="2019" name="Int. J. Syst. Evol. Microbiol.">
        <title>The Global Catalogue of Microorganisms (GCM) 10K type strain sequencing project: providing services to taxonomists for standard genome sequencing and annotation.</title>
        <authorList>
            <consortium name="The Broad Institute Genomics Platform"/>
            <consortium name="The Broad Institute Genome Sequencing Center for Infectious Disease"/>
            <person name="Wu L."/>
            <person name="Ma J."/>
        </authorList>
    </citation>
    <scope>NUCLEOTIDE SEQUENCE [LARGE SCALE GENOMIC DNA]</scope>
    <source>
        <strain evidence="2">KCTC 42247</strain>
    </source>
</reference>
<dbReference type="RefSeq" id="WP_156472524.1">
    <property type="nucleotide sequence ID" value="NZ_JBHUMB010000006.1"/>
</dbReference>
<evidence type="ECO:0000313" key="1">
    <source>
        <dbReference type="EMBL" id="MFD2743249.1"/>
    </source>
</evidence>
<dbReference type="Proteomes" id="UP001597418">
    <property type="component" value="Unassembled WGS sequence"/>
</dbReference>
<comment type="caution">
    <text evidence="1">The sequence shown here is derived from an EMBL/GenBank/DDBJ whole genome shotgun (WGS) entry which is preliminary data.</text>
</comment>
<accession>A0ABW5UBS2</accession>
<protein>
    <submittedName>
        <fullName evidence="1">Uncharacterized protein</fullName>
    </submittedName>
</protein>
<dbReference type="EMBL" id="JBHUMB010000006">
    <property type="protein sequence ID" value="MFD2743249.1"/>
    <property type="molecule type" value="Genomic_DNA"/>
</dbReference>
<organism evidence="1 2">
    <name type="scientific">Sphingobacterium populi</name>
    <dbReference type="NCBI Taxonomy" id="1812824"/>
    <lineage>
        <taxon>Bacteria</taxon>
        <taxon>Pseudomonadati</taxon>
        <taxon>Bacteroidota</taxon>
        <taxon>Sphingobacteriia</taxon>
        <taxon>Sphingobacteriales</taxon>
        <taxon>Sphingobacteriaceae</taxon>
        <taxon>Sphingobacterium</taxon>
    </lineage>
</organism>
<proteinExistence type="predicted"/>